<evidence type="ECO:0000256" key="1">
    <source>
        <dbReference type="ARBA" id="ARBA00022737"/>
    </source>
</evidence>
<dbReference type="SMART" id="SM00248">
    <property type="entry name" value="ANK"/>
    <property type="match status" value="3"/>
</dbReference>
<dbReference type="Proteomes" id="UP000018144">
    <property type="component" value="Unassembled WGS sequence"/>
</dbReference>
<keyword evidence="2" id="KW-0040">ANK repeat</keyword>
<evidence type="ECO:0000313" key="4">
    <source>
        <dbReference type="Proteomes" id="UP000018144"/>
    </source>
</evidence>
<dbReference type="Pfam" id="PF12796">
    <property type="entry name" value="Ank_2"/>
    <property type="match status" value="2"/>
</dbReference>
<reference evidence="3 4" key="1">
    <citation type="journal article" date="2013" name="PLoS Genet.">
        <title>The genome and development-dependent transcriptomes of Pyronema confluens: a window into fungal evolution.</title>
        <authorList>
            <person name="Traeger S."/>
            <person name="Altegoer F."/>
            <person name="Freitag M."/>
            <person name="Gabaldon T."/>
            <person name="Kempken F."/>
            <person name="Kumar A."/>
            <person name="Marcet-Houben M."/>
            <person name="Poggeler S."/>
            <person name="Stajich J.E."/>
            <person name="Nowrousian M."/>
        </authorList>
    </citation>
    <scope>NUCLEOTIDE SEQUENCE [LARGE SCALE GENOMIC DNA]</scope>
    <source>
        <strain evidence="4">CBS 100304</strain>
        <tissue evidence="3">Vegetative mycelium</tissue>
    </source>
</reference>
<dbReference type="AlphaFoldDB" id="U4LNZ5"/>
<organism evidence="3 4">
    <name type="scientific">Pyronema omphalodes (strain CBS 100304)</name>
    <name type="common">Pyronema confluens</name>
    <dbReference type="NCBI Taxonomy" id="1076935"/>
    <lineage>
        <taxon>Eukaryota</taxon>
        <taxon>Fungi</taxon>
        <taxon>Dikarya</taxon>
        <taxon>Ascomycota</taxon>
        <taxon>Pezizomycotina</taxon>
        <taxon>Pezizomycetes</taxon>
        <taxon>Pezizales</taxon>
        <taxon>Pyronemataceae</taxon>
        <taxon>Pyronema</taxon>
    </lineage>
</organism>
<dbReference type="OrthoDB" id="5596414at2759"/>
<name>U4LNZ5_PYROM</name>
<dbReference type="SUPFAM" id="SSF48403">
    <property type="entry name" value="Ankyrin repeat"/>
    <property type="match status" value="1"/>
</dbReference>
<dbReference type="eggNOG" id="KOG0504">
    <property type="taxonomic scope" value="Eukaryota"/>
</dbReference>
<gene>
    <name evidence="3" type="ORF">PCON_02108</name>
</gene>
<proteinExistence type="predicted"/>
<dbReference type="PANTHER" id="PTHR24173">
    <property type="entry name" value="ANKYRIN REPEAT CONTAINING"/>
    <property type="match status" value="1"/>
</dbReference>
<dbReference type="STRING" id="1076935.U4LNZ5"/>
<accession>U4LNZ5</accession>
<protein>
    <submittedName>
        <fullName evidence="3">Similar to Putative ankyrin repeat protein RBE_0319 acc. no. Q1RJR4</fullName>
    </submittedName>
</protein>
<dbReference type="EMBL" id="HF936249">
    <property type="protein sequence ID" value="CCX33866.1"/>
    <property type="molecule type" value="Genomic_DNA"/>
</dbReference>
<evidence type="ECO:0000313" key="3">
    <source>
        <dbReference type="EMBL" id="CCX33866.1"/>
    </source>
</evidence>
<evidence type="ECO:0000256" key="2">
    <source>
        <dbReference type="ARBA" id="ARBA00023043"/>
    </source>
</evidence>
<dbReference type="PANTHER" id="PTHR24173:SF74">
    <property type="entry name" value="ANKYRIN REPEAT DOMAIN-CONTAINING PROTEIN 16"/>
    <property type="match status" value="1"/>
</dbReference>
<dbReference type="InterPro" id="IPR002110">
    <property type="entry name" value="Ankyrin_rpt"/>
</dbReference>
<sequence length="261" mass="29956">MSTVTQQAETIVRLTAADAHADFNCGKANFGNNMESWKAMQWRRVEYNKIYGEILHRLLQRDDAEINSRDKDGRTLLFQASQYDAWEAVCLLLERTDIDVNCKDKFGLTPLLKASQKGHLEVMSLLFGHKDVDINIKYPSGSTPLINMASWITDERFHQRSVSLRYCNFPLLHIGDKSVSDVWSVNHLITKPAYLKLIRTIFERKDLDVNSKDRFGFTALSKAAQYGCREMLRLLLARDDIDVNTKDHFGFSPLMKATQYG</sequence>
<dbReference type="Gene3D" id="1.25.40.20">
    <property type="entry name" value="Ankyrin repeat-containing domain"/>
    <property type="match status" value="2"/>
</dbReference>
<dbReference type="InterPro" id="IPR036770">
    <property type="entry name" value="Ankyrin_rpt-contain_sf"/>
</dbReference>
<keyword evidence="4" id="KW-1185">Reference proteome</keyword>
<keyword evidence="1" id="KW-0677">Repeat</keyword>
<dbReference type="OMA" id="HYATHRT"/>